<dbReference type="EMBL" id="BARV01006234">
    <property type="protein sequence ID" value="GAI09980.1"/>
    <property type="molecule type" value="Genomic_DNA"/>
</dbReference>
<organism evidence="1">
    <name type="scientific">marine sediment metagenome</name>
    <dbReference type="NCBI Taxonomy" id="412755"/>
    <lineage>
        <taxon>unclassified sequences</taxon>
        <taxon>metagenomes</taxon>
        <taxon>ecological metagenomes</taxon>
    </lineage>
</organism>
<comment type="caution">
    <text evidence="1">The sequence shown here is derived from an EMBL/GenBank/DDBJ whole genome shotgun (WGS) entry which is preliminary data.</text>
</comment>
<dbReference type="AlphaFoldDB" id="X1M5Q5"/>
<accession>X1M5Q5</accession>
<gene>
    <name evidence="1" type="ORF">S06H3_12761</name>
</gene>
<reference evidence="1" key="1">
    <citation type="journal article" date="2014" name="Front. Microbiol.">
        <title>High frequency of phylogenetically diverse reductive dehalogenase-homologous genes in deep subseafloor sedimentary metagenomes.</title>
        <authorList>
            <person name="Kawai M."/>
            <person name="Futagami T."/>
            <person name="Toyoda A."/>
            <person name="Takaki Y."/>
            <person name="Nishi S."/>
            <person name="Hori S."/>
            <person name="Arai W."/>
            <person name="Tsubouchi T."/>
            <person name="Morono Y."/>
            <person name="Uchiyama I."/>
            <person name="Ito T."/>
            <person name="Fujiyama A."/>
            <person name="Inagaki F."/>
            <person name="Takami H."/>
        </authorList>
    </citation>
    <scope>NUCLEOTIDE SEQUENCE</scope>
    <source>
        <strain evidence="1">Expedition CK06-06</strain>
    </source>
</reference>
<feature type="non-terminal residue" evidence="1">
    <location>
        <position position="80"/>
    </location>
</feature>
<proteinExistence type="predicted"/>
<name>X1M5Q5_9ZZZZ</name>
<protein>
    <submittedName>
        <fullName evidence="1">Uncharacterized protein</fullName>
    </submittedName>
</protein>
<evidence type="ECO:0000313" key="1">
    <source>
        <dbReference type="EMBL" id="GAI09980.1"/>
    </source>
</evidence>
<sequence>MDGGDDLSLLEAIGRCSLWIDDSYHRLHLQVVISRAKGPHLAKLALLGKPTDHGRISPRDLPFLLNVDQVFLHPIAPLND</sequence>